<evidence type="ECO:0000259" key="1">
    <source>
        <dbReference type="Pfam" id="PF01966"/>
    </source>
</evidence>
<reference evidence="2 3" key="1">
    <citation type="submission" date="2020-07" db="EMBL/GenBank/DDBJ databases">
        <title>Halophilic bacteria isolated from french cheeses.</title>
        <authorList>
            <person name="Kothe C.I."/>
            <person name="Farah-Kraiem B."/>
            <person name="Renault P."/>
            <person name="Dridi B."/>
        </authorList>
    </citation>
    <scope>NUCLEOTIDE SEQUENCE [LARGE SCALE GENOMIC DNA]</scope>
    <source>
        <strain evidence="2 3">FME14</strain>
    </source>
</reference>
<sequence length="285" mass="32316">MNNAIFAWVKDIKISGHLPTANCEFISNQKTIHAITSADIARTCQFTYGLAQMNITHDSRGNVVICAMKPILTRYRENEYIQLTQLLGSTKEKLLGRFLKLLSLVTCPELQPFVNFILERTDILKIFIKAQASYQHHHSHANGLFEHSIEVAEMTYHNAKHLQHSEIECQTGLVAGLFHDIGQIYAMLNQRIEHYVPGPHESYNFAILAKPLGELGTINSKVFALLSDLLAAKAYGHKARYAMEYVLQQADRSSAQSGYVRDQFKSLPAHYDFRKIGDSVIRRLN</sequence>
<dbReference type="RefSeq" id="WP_192541652.1">
    <property type="nucleotide sequence ID" value="NZ_RRZA01000026.1"/>
</dbReference>
<dbReference type="Proteomes" id="UP000707245">
    <property type="component" value="Unassembled WGS sequence"/>
</dbReference>
<protein>
    <submittedName>
        <fullName evidence="2">HD domain-containing protein</fullName>
    </submittedName>
</protein>
<evidence type="ECO:0000313" key="3">
    <source>
        <dbReference type="Proteomes" id="UP000707245"/>
    </source>
</evidence>
<dbReference type="CDD" id="cd00077">
    <property type="entry name" value="HDc"/>
    <property type="match status" value="1"/>
</dbReference>
<dbReference type="SUPFAM" id="SSF109604">
    <property type="entry name" value="HD-domain/PDEase-like"/>
    <property type="match status" value="1"/>
</dbReference>
<proteinExistence type="predicted"/>
<gene>
    <name evidence="2" type="ORF">EI167_10070</name>
</gene>
<accession>A0ABR9FLS8</accession>
<dbReference type="Gene3D" id="1.10.3210.10">
    <property type="entry name" value="Hypothetical protein af1432"/>
    <property type="match status" value="1"/>
</dbReference>
<feature type="domain" description="HD" evidence="1">
    <location>
        <begin position="145"/>
        <end position="204"/>
    </location>
</feature>
<dbReference type="InterPro" id="IPR003607">
    <property type="entry name" value="HD/PDEase_dom"/>
</dbReference>
<comment type="caution">
    <text evidence="2">The sequence shown here is derived from an EMBL/GenBank/DDBJ whole genome shotgun (WGS) entry which is preliminary data.</text>
</comment>
<evidence type="ECO:0000313" key="2">
    <source>
        <dbReference type="EMBL" id="MBE0457790.1"/>
    </source>
</evidence>
<dbReference type="InterPro" id="IPR006674">
    <property type="entry name" value="HD_domain"/>
</dbReference>
<name>A0ABR9FLS8_9GAMM</name>
<keyword evidence="3" id="KW-1185">Reference proteome</keyword>
<organism evidence="2 3">
    <name type="scientific">Pseudoalteromonas prydzensis</name>
    <dbReference type="NCBI Taxonomy" id="182141"/>
    <lineage>
        <taxon>Bacteria</taxon>
        <taxon>Pseudomonadati</taxon>
        <taxon>Pseudomonadota</taxon>
        <taxon>Gammaproteobacteria</taxon>
        <taxon>Alteromonadales</taxon>
        <taxon>Pseudoalteromonadaceae</taxon>
        <taxon>Pseudoalteromonas</taxon>
    </lineage>
</organism>
<dbReference type="Pfam" id="PF01966">
    <property type="entry name" value="HD"/>
    <property type="match status" value="1"/>
</dbReference>
<dbReference type="EMBL" id="RRZA01000026">
    <property type="protein sequence ID" value="MBE0457790.1"/>
    <property type="molecule type" value="Genomic_DNA"/>
</dbReference>